<dbReference type="InterPro" id="IPR037914">
    <property type="entry name" value="SpoVT-AbrB_sf"/>
</dbReference>
<dbReference type="SMART" id="SM00966">
    <property type="entry name" value="SpoVT_AbrB"/>
    <property type="match status" value="1"/>
</dbReference>
<dbReference type="Gene3D" id="2.10.260.10">
    <property type="match status" value="1"/>
</dbReference>
<evidence type="ECO:0000259" key="2">
    <source>
        <dbReference type="PROSITE" id="PS51740"/>
    </source>
</evidence>
<dbReference type="NCBIfam" id="TIGR01439">
    <property type="entry name" value="lp_hng_hel_AbrB"/>
    <property type="match status" value="1"/>
</dbReference>
<dbReference type="AlphaFoldDB" id="A0A935UGR0"/>
<keyword evidence="1 3" id="KW-0238">DNA-binding</keyword>
<gene>
    <name evidence="3" type="ORF">IPJ27_17100</name>
</gene>
<feature type="domain" description="SpoVT-AbrB" evidence="2">
    <location>
        <begin position="1"/>
        <end position="43"/>
    </location>
</feature>
<protein>
    <submittedName>
        <fullName evidence="3">AbrB/MazE/SpoVT family DNA-binding domain-containing protein</fullName>
    </submittedName>
</protein>
<organism evidence="3 4">
    <name type="scientific">Candidatus Accumulibacter proximus</name>
    <dbReference type="NCBI Taxonomy" id="2954385"/>
    <lineage>
        <taxon>Bacteria</taxon>
        <taxon>Pseudomonadati</taxon>
        <taxon>Pseudomonadota</taxon>
        <taxon>Betaproteobacteria</taxon>
        <taxon>Candidatus Accumulibacter</taxon>
    </lineage>
</organism>
<dbReference type="InterPro" id="IPR007159">
    <property type="entry name" value="SpoVT-AbrB_dom"/>
</dbReference>
<dbReference type="SUPFAM" id="SSF89447">
    <property type="entry name" value="AbrB/MazE/MraZ-like"/>
    <property type="match status" value="1"/>
</dbReference>
<evidence type="ECO:0000313" key="3">
    <source>
        <dbReference type="EMBL" id="MBK7676326.1"/>
    </source>
</evidence>
<accession>A0A935UGR0</accession>
<dbReference type="Pfam" id="PF04014">
    <property type="entry name" value="MazE_antitoxin"/>
    <property type="match status" value="1"/>
</dbReference>
<reference evidence="3 4" key="1">
    <citation type="submission" date="2020-10" db="EMBL/GenBank/DDBJ databases">
        <title>Connecting structure to function with the recovery of over 1000 high-quality activated sludge metagenome-assembled genomes encoding full-length rRNA genes using long-read sequencing.</title>
        <authorList>
            <person name="Singleton C.M."/>
            <person name="Petriglieri F."/>
            <person name="Kristensen J.M."/>
            <person name="Kirkegaard R.H."/>
            <person name="Michaelsen T.Y."/>
            <person name="Andersen M.H."/>
            <person name="Karst S.M."/>
            <person name="Dueholm M.S."/>
            <person name="Nielsen P.H."/>
            <person name="Albertsen M."/>
        </authorList>
    </citation>
    <scope>NUCLEOTIDE SEQUENCE [LARGE SCALE GENOMIC DNA]</scope>
    <source>
        <strain evidence="3">EsbW_18-Q3-R4-48_BATAC.285</strain>
    </source>
</reference>
<dbReference type="PROSITE" id="PS51740">
    <property type="entry name" value="SPOVT_ABRB"/>
    <property type="match status" value="1"/>
</dbReference>
<dbReference type="GO" id="GO:0003677">
    <property type="term" value="F:DNA binding"/>
    <property type="evidence" value="ECO:0007669"/>
    <property type="project" value="UniProtKB-UniRule"/>
</dbReference>
<name>A0A935UGR0_9PROT</name>
<sequence length="82" mass="8930">MRVTSKGQVTIPQAIRNAAGLLPNTEVEVVYENDQVILRAASHDRRAKLEAALKSARAVPLTPAFRGKSADEIMAFLRESPS</sequence>
<evidence type="ECO:0000313" key="4">
    <source>
        <dbReference type="Proteomes" id="UP000697998"/>
    </source>
</evidence>
<dbReference type="Proteomes" id="UP000697998">
    <property type="component" value="Unassembled WGS sequence"/>
</dbReference>
<evidence type="ECO:0000256" key="1">
    <source>
        <dbReference type="PROSITE-ProRule" id="PRU01076"/>
    </source>
</evidence>
<proteinExistence type="predicted"/>
<comment type="caution">
    <text evidence="3">The sequence shown here is derived from an EMBL/GenBank/DDBJ whole genome shotgun (WGS) entry which is preliminary data.</text>
</comment>
<dbReference type="EMBL" id="JADJMH010000018">
    <property type="protein sequence ID" value="MBK7676326.1"/>
    <property type="molecule type" value="Genomic_DNA"/>
</dbReference>